<dbReference type="GO" id="GO:0003677">
    <property type="term" value="F:DNA binding"/>
    <property type="evidence" value="ECO:0007669"/>
    <property type="project" value="UniProtKB-KW"/>
</dbReference>
<gene>
    <name evidence="3" type="ORF">J4G43_031680</name>
</gene>
<dbReference type="InterPro" id="IPR016032">
    <property type="entry name" value="Sig_transdc_resp-reg_C-effctor"/>
</dbReference>
<dbReference type="InterPro" id="IPR001867">
    <property type="entry name" value="OmpR/PhoB-type_DNA-bd"/>
</dbReference>
<proteinExistence type="predicted"/>
<evidence type="ECO:0000259" key="2">
    <source>
        <dbReference type="SMART" id="SM00862"/>
    </source>
</evidence>
<organism evidence="3 4">
    <name type="scientific">Bradyrhizobium barranii subsp. barranii</name>
    <dbReference type="NCBI Taxonomy" id="2823807"/>
    <lineage>
        <taxon>Bacteria</taxon>
        <taxon>Pseudomonadati</taxon>
        <taxon>Pseudomonadota</taxon>
        <taxon>Alphaproteobacteria</taxon>
        <taxon>Hyphomicrobiales</taxon>
        <taxon>Nitrobacteraceae</taxon>
        <taxon>Bradyrhizobium</taxon>
        <taxon>Bradyrhizobium barranii</taxon>
    </lineage>
</organism>
<feature type="domain" description="OmpR/PhoB-type" evidence="2">
    <location>
        <begin position="81"/>
        <end position="151"/>
    </location>
</feature>
<evidence type="ECO:0000313" key="4">
    <source>
        <dbReference type="Proteomes" id="UP000664702"/>
    </source>
</evidence>
<keyword evidence="1" id="KW-0238">DNA-binding</keyword>
<dbReference type="KEGG" id="bban:J4G43_031680"/>
<protein>
    <submittedName>
        <fullName evidence="3">Helix-turn-helix domain-containing protein</fullName>
    </submittedName>
</protein>
<dbReference type="EMBL" id="CP086136">
    <property type="protein sequence ID" value="UEM09288.1"/>
    <property type="molecule type" value="Genomic_DNA"/>
</dbReference>
<dbReference type="SUPFAM" id="SSF46894">
    <property type="entry name" value="C-terminal effector domain of the bipartite response regulators"/>
    <property type="match status" value="1"/>
</dbReference>
<name>A0A9X9XNP4_9BRAD</name>
<sequence length="164" mass="18811">MFFIRCDPLTSLTPSVTESSAVSRKSCQPIRHKAGWATDVKRYRRMELVNETKEALVARVGALEQRFADLRNSMRASAALPTNWRLTPKERDLFLSLLANDTVTKEMAMLVLYGTEDRPDHSVAMFMSRIRSKTEPHSVKIETINRTGYRLVWTKTLKLDAVEH</sequence>
<dbReference type="Proteomes" id="UP000664702">
    <property type="component" value="Chromosome"/>
</dbReference>
<dbReference type="GO" id="GO:0000160">
    <property type="term" value="P:phosphorelay signal transduction system"/>
    <property type="evidence" value="ECO:0007669"/>
    <property type="project" value="InterPro"/>
</dbReference>
<dbReference type="GO" id="GO:0006355">
    <property type="term" value="P:regulation of DNA-templated transcription"/>
    <property type="evidence" value="ECO:0007669"/>
    <property type="project" value="InterPro"/>
</dbReference>
<dbReference type="InterPro" id="IPR036388">
    <property type="entry name" value="WH-like_DNA-bd_sf"/>
</dbReference>
<evidence type="ECO:0000313" key="3">
    <source>
        <dbReference type="EMBL" id="UEM09288.1"/>
    </source>
</evidence>
<dbReference type="Pfam" id="PF00486">
    <property type="entry name" value="Trans_reg_C"/>
    <property type="match status" value="1"/>
</dbReference>
<dbReference type="RefSeq" id="WP_225005238.1">
    <property type="nucleotide sequence ID" value="NZ_CP086136.1"/>
</dbReference>
<accession>A0A9X9XNP4</accession>
<dbReference type="AlphaFoldDB" id="A0A9X9XNP4"/>
<evidence type="ECO:0000256" key="1">
    <source>
        <dbReference type="ARBA" id="ARBA00023125"/>
    </source>
</evidence>
<dbReference type="Gene3D" id="1.10.10.10">
    <property type="entry name" value="Winged helix-like DNA-binding domain superfamily/Winged helix DNA-binding domain"/>
    <property type="match status" value="1"/>
</dbReference>
<dbReference type="SMART" id="SM00862">
    <property type="entry name" value="Trans_reg_C"/>
    <property type="match status" value="1"/>
</dbReference>
<reference evidence="3 4" key="1">
    <citation type="journal article" date="2022" name="Int. J. Syst. Evol. Microbiol.">
        <title>Strains of Bradyrhizobium barranii sp. nov. associated with legumes native to Canada are symbionts of soybeans and belong to different subspecies (subsp. barranii subsp. nov. and subsp. apii subsp. nov.) and symbiovars (sv. glycinearum and sv. septentrionale).</title>
        <authorList>
            <person name="Bromfield E.S.P."/>
            <person name="Cloutier S."/>
            <person name="Wasai-Hara S."/>
            <person name="Minamisawa K."/>
        </authorList>
    </citation>
    <scope>NUCLEOTIDE SEQUENCE [LARGE SCALE GENOMIC DNA]</scope>
    <source>
        <strain evidence="3 4">144S4</strain>
    </source>
</reference>